<keyword evidence="4" id="KW-1185">Reference proteome</keyword>
<dbReference type="InterPro" id="IPR056009">
    <property type="entry name" value="DUF7587"/>
</dbReference>
<evidence type="ECO:0000259" key="2">
    <source>
        <dbReference type="Pfam" id="PF24494"/>
    </source>
</evidence>
<accession>A0ABQ9NNW9</accession>
<name>A0ABQ9NNW9_9PEZI</name>
<protein>
    <recommendedName>
        <fullName evidence="2">DUF7587 domain-containing protein</fullName>
    </recommendedName>
</protein>
<comment type="caution">
    <text evidence="3">The sequence shown here is derived from an EMBL/GenBank/DDBJ whole genome shotgun (WGS) entry which is preliminary data.</text>
</comment>
<feature type="compositionally biased region" description="Polar residues" evidence="1">
    <location>
        <begin position="197"/>
        <end position="224"/>
    </location>
</feature>
<sequence>MVKPKPSRLQSLPYNKSSKTLHKWSHKQKVVLCILKRWYENPWTDAAVVFNRFFAGDLAYCGEEVHRPSAMLTYWADLRTGRRSDPAWDAVCVDTPFHDPIGRWTDLRAKLECAGQVAGVNLQQKQEDNMWEPTPKKPRSKDQANLANGGGHKSAVDTPDQSSDSDRSEDYNLWALDREHQRPITKRPAALKPRGRSTASQTAPITPQTSSSRPLTNPDPSFSSQFNQEVMPQLFYRKYDNFSAGHNSTQGFVAGQYHRLDGIEVPPPMPTDSPWFPHQATNHLTRMPVATPFISVTGSFIWVIYQALKSEPSSQPSVALVDATAANRDGWAYPVQSIMSNLKKTGFVTGIRYKATQEWWIWAEIKAEAIVHVASLADLADDPEINQLLMLDELRSSNNLTGFRNRLQDSPRALDVEICAALGKIIALLRLDPRRHAVFISQLIRDITSGWFIFAQDVDEDDDFVSSSQDHNAQAFMDAFKNSTDQDRAFWDGEEDALHRAFVHGMDLAAITMEKEKSFFERKAGRKRS</sequence>
<dbReference type="EMBL" id="JAPDRL010000058">
    <property type="protein sequence ID" value="KAJ9661360.1"/>
    <property type="molecule type" value="Genomic_DNA"/>
</dbReference>
<organism evidence="3 4">
    <name type="scientific">Coniosporium apollinis</name>
    <dbReference type="NCBI Taxonomy" id="61459"/>
    <lineage>
        <taxon>Eukaryota</taxon>
        <taxon>Fungi</taxon>
        <taxon>Dikarya</taxon>
        <taxon>Ascomycota</taxon>
        <taxon>Pezizomycotina</taxon>
        <taxon>Dothideomycetes</taxon>
        <taxon>Dothideomycetes incertae sedis</taxon>
        <taxon>Coniosporium</taxon>
    </lineage>
</organism>
<dbReference type="Proteomes" id="UP001172684">
    <property type="component" value="Unassembled WGS sequence"/>
</dbReference>
<evidence type="ECO:0000256" key="1">
    <source>
        <dbReference type="SAM" id="MobiDB-lite"/>
    </source>
</evidence>
<dbReference type="Pfam" id="PF24494">
    <property type="entry name" value="DUF7587"/>
    <property type="match status" value="1"/>
</dbReference>
<gene>
    <name evidence="3" type="ORF">H2201_006552</name>
</gene>
<proteinExistence type="predicted"/>
<feature type="domain" description="DUF7587" evidence="2">
    <location>
        <begin position="231"/>
        <end position="379"/>
    </location>
</feature>
<reference evidence="3" key="1">
    <citation type="submission" date="2022-10" db="EMBL/GenBank/DDBJ databases">
        <title>Culturing micro-colonial fungi from biological soil crusts in the Mojave desert and describing Neophaeococcomyces mojavensis, and introducing the new genera and species Taxawa tesnikishii.</title>
        <authorList>
            <person name="Kurbessoian T."/>
            <person name="Stajich J.E."/>
        </authorList>
    </citation>
    <scope>NUCLEOTIDE SEQUENCE</scope>
    <source>
        <strain evidence="3">TK_1</strain>
    </source>
</reference>
<evidence type="ECO:0000313" key="3">
    <source>
        <dbReference type="EMBL" id="KAJ9661360.1"/>
    </source>
</evidence>
<feature type="compositionally biased region" description="Basic and acidic residues" evidence="1">
    <location>
        <begin position="164"/>
        <end position="182"/>
    </location>
</feature>
<feature type="region of interest" description="Disordered" evidence="1">
    <location>
        <begin position="124"/>
        <end position="224"/>
    </location>
</feature>
<evidence type="ECO:0000313" key="4">
    <source>
        <dbReference type="Proteomes" id="UP001172684"/>
    </source>
</evidence>